<dbReference type="EMBL" id="FNDD01000007">
    <property type="protein sequence ID" value="SDH06998.1"/>
    <property type="molecule type" value="Genomic_DNA"/>
</dbReference>
<dbReference type="STRING" id="861298.SAMN04488136_107152"/>
<dbReference type="Gene3D" id="1.10.260.40">
    <property type="entry name" value="lambda repressor-like DNA-binding domains"/>
    <property type="match status" value="1"/>
</dbReference>
<protein>
    <submittedName>
        <fullName evidence="2">Helix-turn-helix domain-containing protein</fullName>
    </submittedName>
</protein>
<dbReference type="Pfam" id="PF17765">
    <property type="entry name" value="MLTR_LBD"/>
    <property type="match status" value="1"/>
</dbReference>
<evidence type="ECO:0000313" key="3">
    <source>
        <dbReference type="Proteomes" id="UP000198854"/>
    </source>
</evidence>
<sequence length="288" mass="33163">MQTIIDVNQITRQARLGEFLRLKRNSVTPEAIGLAKPNRSRTPGLRREDVAERANISTVWYAKLERGKAQRVSRQVLLSVSHALCCDESETRYLLQLAGHVEQRMQPVLSYCVPDAGKRLLKSVNPLPAVFINDYKDIVLANQAFNLMLGFDVNSKPVEKRNAVIFASECPDWQRWLRIENQSDFDACMQRTAAGVRSSMANRVCESEWQNRLEQLLDASQPFRSAWDQNSVKESDEMERVYHHALLGDLNLRKQYWDNRHGDTFGQMMVFVPTNDEDEQRLHNISAE</sequence>
<organism evidence="2 3">
    <name type="scientific">Vibrio xiamenensis</name>
    <dbReference type="NCBI Taxonomy" id="861298"/>
    <lineage>
        <taxon>Bacteria</taxon>
        <taxon>Pseudomonadati</taxon>
        <taxon>Pseudomonadota</taxon>
        <taxon>Gammaproteobacteria</taxon>
        <taxon>Vibrionales</taxon>
        <taxon>Vibrionaceae</taxon>
        <taxon>Vibrio</taxon>
    </lineage>
</organism>
<dbReference type="CDD" id="cd00093">
    <property type="entry name" value="HTH_XRE"/>
    <property type="match status" value="1"/>
</dbReference>
<keyword evidence="3" id="KW-1185">Reference proteome</keyword>
<dbReference type="SUPFAM" id="SSF47413">
    <property type="entry name" value="lambda repressor-like DNA-binding domains"/>
    <property type="match status" value="1"/>
</dbReference>
<dbReference type="Pfam" id="PF13560">
    <property type="entry name" value="HTH_31"/>
    <property type="match status" value="1"/>
</dbReference>
<gene>
    <name evidence="2" type="ORF">SAMN04488136_107152</name>
</gene>
<feature type="domain" description="HTH cro/C1-type" evidence="1">
    <location>
        <begin position="15"/>
        <end position="91"/>
    </location>
</feature>
<evidence type="ECO:0000313" key="2">
    <source>
        <dbReference type="EMBL" id="SDH06998.1"/>
    </source>
</evidence>
<dbReference type="Gene3D" id="3.30.450.180">
    <property type="match status" value="1"/>
</dbReference>
<dbReference type="SMART" id="SM00530">
    <property type="entry name" value="HTH_XRE"/>
    <property type="match status" value="1"/>
</dbReference>
<proteinExistence type="predicted"/>
<dbReference type="AlphaFoldDB" id="A0A1G7ZE64"/>
<dbReference type="RefSeq" id="WP_093272020.1">
    <property type="nucleotide sequence ID" value="NZ_FNDD01000007.1"/>
</dbReference>
<dbReference type="InterPro" id="IPR010982">
    <property type="entry name" value="Lambda_DNA-bd_dom_sf"/>
</dbReference>
<dbReference type="InterPro" id="IPR001387">
    <property type="entry name" value="Cro/C1-type_HTH"/>
</dbReference>
<evidence type="ECO:0000259" key="1">
    <source>
        <dbReference type="SMART" id="SM00530"/>
    </source>
</evidence>
<dbReference type="PANTHER" id="PTHR35010">
    <property type="entry name" value="BLL4672 PROTEIN-RELATED"/>
    <property type="match status" value="1"/>
</dbReference>
<accession>A0A1G7ZE64</accession>
<name>A0A1G7ZE64_9VIBR</name>
<dbReference type="Proteomes" id="UP000198854">
    <property type="component" value="Unassembled WGS sequence"/>
</dbReference>
<dbReference type="OrthoDB" id="5346389at2"/>
<reference evidence="2 3" key="1">
    <citation type="submission" date="2016-10" db="EMBL/GenBank/DDBJ databases">
        <authorList>
            <person name="de Groot N.N."/>
        </authorList>
    </citation>
    <scope>NUCLEOTIDE SEQUENCE [LARGE SCALE GENOMIC DNA]</scope>
    <source>
        <strain evidence="2 3">CGMCC 1.10228</strain>
    </source>
</reference>
<dbReference type="InterPro" id="IPR041413">
    <property type="entry name" value="MLTR_LBD"/>
</dbReference>
<dbReference type="PANTHER" id="PTHR35010:SF2">
    <property type="entry name" value="BLL4672 PROTEIN"/>
    <property type="match status" value="1"/>
</dbReference>
<dbReference type="GO" id="GO:0003677">
    <property type="term" value="F:DNA binding"/>
    <property type="evidence" value="ECO:0007669"/>
    <property type="project" value="InterPro"/>
</dbReference>